<comment type="function">
    <text evidence="3">Required for rescue of stalled ribosomes mediated by trans-translation. Binds to transfer-messenger RNA (tmRNA), required for stable association of tmRNA with ribosomes. tmRNA and SmpB together mimic tRNA shape, replacing the anticodon stem-loop with SmpB. tmRNA is encoded by the ssrA gene; the 2 termini fold to resemble tRNA(Ala) and it encodes a 'tag peptide', a short internal open reading frame. During trans-translation Ala-aminoacylated tmRNA acts like a tRNA, entering the A-site of stalled ribosomes, displacing the stalled mRNA. The ribosome then switches to translate the ORF on the tmRNA; the nascent peptide is terminated with the 'tag peptide' encoded by the tmRNA and targeted for degradation. The ribosome is freed to recommence translation, which seems to be the essential function of trans-translation.</text>
</comment>
<evidence type="ECO:0000256" key="3">
    <source>
        <dbReference type="HAMAP-Rule" id="MF_00023"/>
    </source>
</evidence>
<dbReference type="RefSeq" id="WP_148623805.1">
    <property type="nucleotide sequence ID" value="NZ_SDGZ01000026.1"/>
</dbReference>
<dbReference type="HAMAP" id="MF_00023">
    <property type="entry name" value="SmpB"/>
    <property type="match status" value="1"/>
</dbReference>
<dbReference type="PANTHER" id="PTHR30308">
    <property type="entry name" value="TMRNA-BINDING COMPONENT OF TRANS-TRANSLATION TAGGING COMPLEX"/>
    <property type="match status" value="1"/>
</dbReference>
<dbReference type="GO" id="GO:0070930">
    <property type="term" value="P:trans-translation-dependent protein tagging"/>
    <property type="evidence" value="ECO:0007669"/>
    <property type="project" value="TreeGrafter"/>
</dbReference>
<keyword evidence="2 3" id="KW-0694">RNA-binding</keyword>
<dbReference type="PROSITE" id="PS01317">
    <property type="entry name" value="SSRP"/>
    <property type="match status" value="1"/>
</dbReference>
<evidence type="ECO:0000256" key="1">
    <source>
        <dbReference type="ARBA" id="ARBA00022490"/>
    </source>
</evidence>
<accession>A0A6C2C1Y2</accession>
<dbReference type="GO" id="GO:0070929">
    <property type="term" value="P:trans-translation"/>
    <property type="evidence" value="ECO:0007669"/>
    <property type="project" value="UniProtKB-UniRule"/>
</dbReference>
<name>A0A6C2C1Y2_9LACO</name>
<evidence type="ECO:0000313" key="5">
    <source>
        <dbReference type="Proteomes" id="UP000371977"/>
    </source>
</evidence>
<dbReference type="NCBIfam" id="NF003843">
    <property type="entry name" value="PRK05422.1"/>
    <property type="match status" value="1"/>
</dbReference>
<organism evidence="4 5">
    <name type="scientific">Weissella muntiaci</name>
    <dbReference type="NCBI Taxonomy" id="2508881"/>
    <lineage>
        <taxon>Bacteria</taxon>
        <taxon>Bacillati</taxon>
        <taxon>Bacillota</taxon>
        <taxon>Bacilli</taxon>
        <taxon>Lactobacillales</taxon>
        <taxon>Lactobacillaceae</taxon>
        <taxon>Weissella</taxon>
    </lineage>
</organism>
<evidence type="ECO:0000313" key="4">
    <source>
        <dbReference type="EMBL" id="TYC47954.1"/>
    </source>
</evidence>
<dbReference type="PANTHER" id="PTHR30308:SF2">
    <property type="entry name" value="SSRA-BINDING PROTEIN"/>
    <property type="match status" value="1"/>
</dbReference>
<keyword evidence="5" id="KW-1185">Reference proteome</keyword>
<dbReference type="InterPro" id="IPR023620">
    <property type="entry name" value="SmpB"/>
</dbReference>
<gene>
    <name evidence="3 4" type="primary">smpB</name>
    <name evidence="4" type="ORF">ESZ50_10620</name>
</gene>
<dbReference type="AlphaFoldDB" id="A0A6C2C1Y2"/>
<dbReference type="Gene3D" id="2.40.280.10">
    <property type="match status" value="1"/>
</dbReference>
<dbReference type="GO" id="GO:0003723">
    <property type="term" value="F:RNA binding"/>
    <property type="evidence" value="ECO:0007669"/>
    <property type="project" value="UniProtKB-UniRule"/>
</dbReference>
<dbReference type="CDD" id="cd09294">
    <property type="entry name" value="SmpB"/>
    <property type="match status" value="1"/>
</dbReference>
<dbReference type="InterPro" id="IPR000037">
    <property type="entry name" value="SsrA-bd_prot"/>
</dbReference>
<dbReference type="Pfam" id="PF01668">
    <property type="entry name" value="SmpB"/>
    <property type="match status" value="1"/>
</dbReference>
<comment type="subcellular location">
    <subcellularLocation>
        <location evidence="3">Cytoplasm</location>
    </subcellularLocation>
    <text evidence="3">The tmRNA-SmpB complex associates with stalled 70S ribosomes.</text>
</comment>
<dbReference type="EMBL" id="SDGZ01000026">
    <property type="protein sequence ID" value="TYC47954.1"/>
    <property type="molecule type" value="Genomic_DNA"/>
</dbReference>
<dbReference type="OrthoDB" id="9805462at2"/>
<proteinExistence type="inferred from homology"/>
<comment type="similarity">
    <text evidence="3">Belongs to the SmpB family.</text>
</comment>
<sequence>MAKKKKKQDQNYLATNNKARYNYAIAETFEAGMELTGTEIKSVRASQINIADGFVQVRNGQAWLDNVHISPFAQGNQFNHDPLRSRRLLLHKTEIKKLAELSAQQGKTIVPLKVYLKRGFAKILIGIGSGKHTYDKRETIKRRDQERDLRRVVKNNNR</sequence>
<dbReference type="Proteomes" id="UP000371977">
    <property type="component" value="Unassembled WGS sequence"/>
</dbReference>
<reference evidence="4 5" key="1">
    <citation type="submission" date="2019-01" db="EMBL/GenBank/DDBJ databases">
        <title>Weissella sp. nov., a novel lactic acid bacterium isolated from animal feces.</title>
        <authorList>
            <person name="Wang L.-T."/>
        </authorList>
    </citation>
    <scope>NUCLEOTIDE SEQUENCE [LARGE SCALE GENOMIC DNA]</scope>
    <source>
        <strain evidence="4 5">8H-2</strain>
    </source>
</reference>
<comment type="caution">
    <text evidence="4">The sequence shown here is derived from an EMBL/GenBank/DDBJ whole genome shotgun (WGS) entry which is preliminary data.</text>
</comment>
<evidence type="ECO:0000256" key="2">
    <source>
        <dbReference type="ARBA" id="ARBA00022884"/>
    </source>
</evidence>
<dbReference type="SUPFAM" id="SSF74982">
    <property type="entry name" value="Small protein B (SmpB)"/>
    <property type="match status" value="1"/>
</dbReference>
<keyword evidence="1 3" id="KW-0963">Cytoplasm</keyword>
<dbReference type="NCBIfam" id="TIGR00086">
    <property type="entry name" value="smpB"/>
    <property type="match status" value="1"/>
</dbReference>
<dbReference type="GO" id="GO:0005829">
    <property type="term" value="C:cytosol"/>
    <property type="evidence" value="ECO:0007669"/>
    <property type="project" value="TreeGrafter"/>
</dbReference>
<protein>
    <recommendedName>
        <fullName evidence="3">SsrA-binding protein</fullName>
    </recommendedName>
    <alternativeName>
        <fullName evidence="3">Small protein B</fullName>
    </alternativeName>
</protein>
<dbReference type="InterPro" id="IPR020081">
    <property type="entry name" value="SsrA-bd_prot_CS"/>
</dbReference>